<proteinExistence type="predicted"/>
<dbReference type="NCBIfam" id="TIGR02142">
    <property type="entry name" value="modC_ABC"/>
    <property type="match status" value="1"/>
</dbReference>
<evidence type="ECO:0000313" key="12">
    <source>
        <dbReference type="EMBL" id="SMY06895.1"/>
    </source>
</evidence>
<dbReference type="InterPro" id="IPR004606">
    <property type="entry name" value="Mop_domain"/>
</dbReference>
<dbReference type="InterPro" id="IPR008995">
    <property type="entry name" value="Mo/tungstate-bd_C_term_dom"/>
</dbReference>
<keyword evidence="6 12" id="KW-0067">ATP-binding</keyword>
<dbReference type="GO" id="GO:0016887">
    <property type="term" value="F:ATP hydrolysis activity"/>
    <property type="evidence" value="ECO:0007669"/>
    <property type="project" value="InterPro"/>
</dbReference>
<dbReference type="PANTHER" id="PTHR43514">
    <property type="entry name" value="ABC TRANSPORTER I FAMILY MEMBER 10"/>
    <property type="match status" value="1"/>
</dbReference>
<dbReference type="SMART" id="SM00382">
    <property type="entry name" value="AAA"/>
    <property type="match status" value="1"/>
</dbReference>
<accession>A0A238LBW3</accession>
<evidence type="ECO:0000256" key="7">
    <source>
        <dbReference type="ARBA" id="ARBA00022967"/>
    </source>
</evidence>
<keyword evidence="1" id="KW-0813">Transport</keyword>
<evidence type="ECO:0000313" key="13">
    <source>
        <dbReference type="Proteomes" id="UP000201613"/>
    </source>
</evidence>
<name>A0A238LBW3_9RHOB</name>
<dbReference type="InterPro" id="IPR050334">
    <property type="entry name" value="Molybdenum_import_ModC"/>
</dbReference>
<gene>
    <name evidence="12" type="primary">cysA_1</name>
    <name evidence="12" type="ORF">LOM8899_01025</name>
</gene>
<keyword evidence="7" id="KW-1278">Translocase</keyword>
<reference evidence="12 13" key="1">
    <citation type="submission" date="2017-05" db="EMBL/GenBank/DDBJ databases">
        <authorList>
            <person name="Song R."/>
            <person name="Chenine A.L."/>
            <person name="Ruprecht R.M."/>
        </authorList>
    </citation>
    <scope>NUCLEOTIDE SEQUENCE [LARGE SCALE GENOMIC DNA]</scope>
    <source>
        <strain evidence="12 13">CECT 8899</strain>
    </source>
</reference>
<organism evidence="12 13">
    <name type="scientific">Flavimaricola marinus</name>
    <dbReference type="NCBI Taxonomy" id="1819565"/>
    <lineage>
        <taxon>Bacteria</taxon>
        <taxon>Pseudomonadati</taxon>
        <taxon>Pseudomonadota</taxon>
        <taxon>Alphaproteobacteria</taxon>
        <taxon>Rhodobacterales</taxon>
        <taxon>Paracoccaceae</taxon>
        <taxon>Flavimaricola</taxon>
    </lineage>
</organism>
<evidence type="ECO:0000259" key="11">
    <source>
        <dbReference type="PROSITE" id="PS51866"/>
    </source>
</evidence>
<dbReference type="InterPro" id="IPR003439">
    <property type="entry name" value="ABC_transporter-like_ATP-bd"/>
</dbReference>
<dbReference type="Pfam" id="PF00005">
    <property type="entry name" value="ABC_tran"/>
    <property type="match status" value="1"/>
</dbReference>
<keyword evidence="8" id="KW-0472">Membrane</keyword>
<evidence type="ECO:0000259" key="10">
    <source>
        <dbReference type="PROSITE" id="PS50893"/>
    </source>
</evidence>
<dbReference type="GO" id="GO:0015098">
    <property type="term" value="F:molybdate ion transmembrane transporter activity"/>
    <property type="evidence" value="ECO:0007669"/>
    <property type="project" value="InterPro"/>
</dbReference>
<dbReference type="Pfam" id="PF03459">
    <property type="entry name" value="TOBE"/>
    <property type="match status" value="1"/>
</dbReference>
<dbReference type="InterPro" id="IPR003593">
    <property type="entry name" value="AAA+_ATPase"/>
</dbReference>
<evidence type="ECO:0000256" key="4">
    <source>
        <dbReference type="ARBA" id="ARBA00022519"/>
    </source>
</evidence>
<evidence type="ECO:0000256" key="6">
    <source>
        <dbReference type="ARBA" id="ARBA00022840"/>
    </source>
</evidence>
<evidence type="ECO:0000256" key="2">
    <source>
        <dbReference type="ARBA" id="ARBA00022475"/>
    </source>
</evidence>
<dbReference type="PROSITE" id="PS50893">
    <property type="entry name" value="ABC_TRANSPORTER_2"/>
    <property type="match status" value="1"/>
</dbReference>
<keyword evidence="12" id="KW-0378">Hydrolase</keyword>
<dbReference type="InterPro" id="IPR027417">
    <property type="entry name" value="P-loop_NTPase"/>
</dbReference>
<dbReference type="Proteomes" id="UP000201613">
    <property type="component" value="Unassembled WGS sequence"/>
</dbReference>
<keyword evidence="13" id="KW-1185">Reference proteome</keyword>
<protein>
    <submittedName>
        <fullName evidence="12">Sulfate/thiosulfate import ATP-binding protein CysA</fullName>
        <ecNumber evidence="12">3.6.3.25</ecNumber>
    </submittedName>
</protein>
<dbReference type="InterPro" id="IPR005116">
    <property type="entry name" value="Transp-assoc_OB_typ1"/>
</dbReference>
<keyword evidence="5" id="KW-0547">Nucleotide-binding</keyword>
<keyword evidence="4" id="KW-0997">Cell inner membrane</keyword>
<evidence type="ECO:0000256" key="1">
    <source>
        <dbReference type="ARBA" id="ARBA00022448"/>
    </source>
</evidence>
<dbReference type="InterPro" id="IPR011868">
    <property type="entry name" value="ModC_ABC_ATP-bd"/>
</dbReference>
<sequence length="368" mass="38803">MRGDRMLEIALRHRFAEFSLDVAFEAPQGVTALFGRSGAGKTTVVDAVAGLMRPDEGRVVVDGRVLQDAAARIWLPPHKRRVGYVFQEGRLFPHLTVRGNLEYGLRFNAGAGPSVDEVADLLGIASLLERRPSRLSGGEKQRVAIGRALMARPAMLLMDEPLAALDGPRKAEILPYLARLRDETKVPILYVSHALDEVAQLATTLVLIEEGGVRACGPVAEVLSDPALVPQLGVRGAGAVLSATVVAHDPDGLTELACAGGRLFVPALAEPVGQRLRLRIEAQDVMIALDRPEGISALNILSGVVTALRQGDGPGAVVQIAVGEELLLARITRRSARALNLAAGVPVHTVIKTVSVAPGDIGAVHGGA</sequence>
<dbReference type="PROSITE" id="PS00211">
    <property type="entry name" value="ABC_TRANSPORTER_1"/>
    <property type="match status" value="1"/>
</dbReference>
<evidence type="ECO:0000256" key="3">
    <source>
        <dbReference type="ARBA" id="ARBA00022505"/>
    </source>
</evidence>
<dbReference type="EC" id="3.6.3.25" evidence="12"/>
<evidence type="ECO:0000256" key="9">
    <source>
        <dbReference type="PROSITE-ProRule" id="PRU01213"/>
    </source>
</evidence>
<feature type="domain" description="ABC transporter" evidence="10">
    <location>
        <begin position="4"/>
        <end position="235"/>
    </location>
</feature>
<dbReference type="EMBL" id="FXZK01000001">
    <property type="protein sequence ID" value="SMY06895.1"/>
    <property type="molecule type" value="Genomic_DNA"/>
</dbReference>
<dbReference type="InterPro" id="IPR017871">
    <property type="entry name" value="ABC_transporter-like_CS"/>
</dbReference>
<dbReference type="PANTHER" id="PTHR43514:SF4">
    <property type="entry name" value="ABC TRANSPORTER I FAMILY MEMBER 10"/>
    <property type="match status" value="1"/>
</dbReference>
<keyword evidence="2" id="KW-1003">Cell membrane</keyword>
<dbReference type="GO" id="GO:0140359">
    <property type="term" value="F:ABC-type transporter activity"/>
    <property type="evidence" value="ECO:0007669"/>
    <property type="project" value="InterPro"/>
</dbReference>
<dbReference type="SUPFAM" id="SSF50331">
    <property type="entry name" value="MOP-like"/>
    <property type="match status" value="1"/>
</dbReference>
<keyword evidence="3 9" id="KW-0500">Molybdenum</keyword>
<dbReference type="SUPFAM" id="SSF52540">
    <property type="entry name" value="P-loop containing nucleoside triphosphate hydrolases"/>
    <property type="match status" value="1"/>
</dbReference>
<dbReference type="GO" id="GO:0016020">
    <property type="term" value="C:membrane"/>
    <property type="evidence" value="ECO:0007669"/>
    <property type="project" value="InterPro"/>
</dbReference>
<dbReference type="PROSITE" id="PS51866">
    <property type="entry name" value="MOP"/>
    <property type="match status" value="1"/>
</dbReference>
<feature type="domain" description="Mop" evidence="11">
    <location>
        <begin position="294"/>
        <end position="360"/>
    </location>
</feature>
<evidence type="ECO:0000256" key="8">
    <source>
        <dbReference type="ARBA" id="ARBA00023136"/>
    </source>
</evidence>
<dbReference type="GO" id="GO:0005524">
    <property type="term" value="F:ATP binding"/>
    <property type="evidence" value="ECO:0007669"/>
    <property type="project" value="UniProtKB-KW"/>
</dbReference>
<evidence type="ECO:0000256" key="5">
    <source>
        <dbReference type="ARBA" id="ARBA00022741"/>
    </source>
</evidence>
<dbReference type="Gene3D" id="2.40.50.100">
    <property type="match status" value="1"/>
</dbReference>
<dbReference type="AlphaFoldDB" id="A0A238LBW3"/>
<dbReference type="Gene3D" id="3.40.50.300">
    <property type="entry name" value="P-loop containing nucleotide triphosphate hydrolases"/>
    <property type="match status" value="1"/>
</dbReference>